<dbReference type="Proteomes" id="UP000008225">
    <property type="component" value="Chromosome 2"/>
</dbReference>
<accession>A0A8I3W271</accession>
<dbReference type="OrthoDB" id="6608471at2759"/>
<dbReference type="OMA" id="GRREYKM"/>
<dbReference type="Pfam" id="PF03820">
    <property type="entry name" value="SFXNs"/>
    <property type="match status" value="1"/>
</dbReference>
<dbReference type="GO" id="GO:0030218">
    <property type="term" value="P:erythrocyte differentiation"/>
    <property type="evidence" value="ECO:0007669"/>
    <property type="project" value="Ensembl"/>
</dbReference>
<evidence type="ECO:0000256" key="13">
    <source>
        <dbReference type="ARBA" id="ARBA00040466"/>
    </source>
</evidence>
<evidence type="ECO:0000256" key="2">
    <source>
        <dbReference type="ARBA" id="ARBA00005974"/>
    </source>
</evidence>
<proteinExistence type="inferred from homology"/>
<evidence type="ECO:0000256" key="7">
    <source>
        <dbReference type="ARBA" id="ARBA00022989"/>
    </source>
</evidence>
<evidence type="ECO:0000256" key="15">
    <source>
        <dbReference type="SAM" id="MobiDB-lite"/>
    </source>
</evidence>
<dbReference type="GO" id="GO:0015180">
    <property type="term" value="F:L-alanine transmembrane transporter activity"/>
    <property type="evidence" value="ECO:0007669"/>
    <property type="project" value="Ensembl"/>
</dbReference>
<evidence type="ECO:0000256" key="10">
    <source>
        <dbReference type="ARBA" id="ARBA00036141"/>
    </source>
</evidence>
<keyword evidence="9 16" id="KW-0472">Membrane</keyword>
<dbReference type="AlphaFoldDB" id="A0A8I3W271"/>
<dbReference type="NCBIfam" id="TIGR00798">
    <property type="entry name" value="mtc"/>
    <property type="match status" value="1"/>
</dbReference>
<comment type="similarity">
    <text evidence="2">Belongs to the sideroflexin family.</text>
</comment>
<organism evidence="17 18">
    <name type="scientific">Callithrix jacchus</name>
    <name type="common">White-tufted-ear marmoset</name>
    <name type="synonym">Simia Jacchus</name>
    <dbReference type="NCBI Taxonomy" id="9483"/>
    <lineage>
        <taxon>Eukaryota</taxon>
        <taxon>Metazoa</taxon>
        <taxon>Chordata</taxon>
        <taxon>Craniata</taxon>
        <taxon>Vertebrata</taxon>
        <taxon>Euteleostomi</taxon>
        <taxon>Mammalia</taxon>
        <taxon>Eutheria</taxon>
        <taxon>Euarchontoglires</taxon>
        <taxon>Primates</taxon>
        <taxon>Haplorrhini</taxon>
        <taxon>Platyrrhini</taxon>
        <taxon>Cebidae</taxon>
        <taxon>Callitrichinae</taxon>
        <taxon>Callithrix</taxon>
        <taxon>Callithrix</taxon>
    </lineage>
</organism>
<keyword evidence="4" id="KW-0554">One-carbon metabolism</keyword>
<evidence type="ECO:0000256" key="8">
    <source>
        <dbReference type="ARBA" id="ARBA00023128"/>
    </source>
</evidence>
<feature type="region of interest" description="Disordered" evidence="15">
    <location>
        <begin position="1"/>
        <end position="75"/>
    </location>
</feature>
<reference evidence="17" key="2">
    <citation type="submission" date="2025-08" db="UniProtKB">
        <authorList>
            <consortium name="Ensembl"/>
        </authorList>
    </citation>
    <scope>IDENTIFICATION</scope>
</reference>
<feature type="transmembrane region" description="Helical" evidence="16">
    <location>
        <begin position="370"/>
        <end position="387"/>
    </location>
</feature>
<reference evidence="17" key="3">
    <citation type="submission" date="2025-09" db="UniProtKB">
        <authorList>
            <consortium name="Ensembl"/>
        </authorList>
    </citation>
    <scope>IDENTIFICATION</scope>
</reference>
<comment type="catalytic activity">
    <reaction evidence="12">
        <text>L-serine(in) = L-serine(out)</text>
        <dbReference type="Rhea" id="RHEA:35031"/>
        <dbReference type="ChEBI" id="CHEBI:33384"/>
    </reaction>
</comment>
<evidence type="ECO:0000256" key="5">
    <source>
        <dbReference type="ARBA" id="ARBA00022692"/>
    </source>
</evidence>
<dbReference type="RefSeq" id="XP_017825152.2">
    <property type="nucleotide sequence ID" value="XM_017969663.3"/>
</dbReference>
<keyword evidence="18" id="KW-1185">Reference proteome</keyword>
<evidence type="ECO:0000256" key="1">
    <source>
        <dbReference type="ARBA" id="ARBA00004225"/>
    </source>
</evidence>
<evidence type="ECO:0000256" key="3">
    <source>
        <dbReference type="ARBA" id="ARBA00022448"/>
    </source>
</evidence>
<dbReference type="GO" id="GO:0005743">
    <property type="term" value="C:mitochondrial inner membrane"/>
    <property type="evidence" value="ECO:0007669"/>
    <property type="project" value="Ensembl"/>
</dbReference>
<dbReference type="GO" id="GO:0015075">
    <property type="term" value="F:monoatomic ion transmembrane transporter activity"/>
    <property type="evidence" value="ECO:0007669"/>
    <property type="project" value="InterPro"/>
</dbReference>
<evidence type="ECO:0000256" key="14">
    <source>
        <dbReference type="ARBA" id="ARBA00045214"/>
    </source>
</evidence>
<evidence type="ECO:0000256" key="12">
    <source>
        <dbReference type="ARBA" id="ARBA00036416"/>
    </source>
</evidence>
<comment type="function">
    <text evidence="14">Amino acid transporter importing serine, an essential substrate of the mitochondrial branch of the one-carbon pathway, into mitochondria. Mitochondrial serine is then converted to glycine and formate, which exits to the cytosol where it is used to generate the charged folates that serve as one-carbon donors. May also transport other amino acids including alanine and cysteine.</text>
</comment>
<reference evidence="17 18" key="1">
    <citation type="submission" date="2009-03" db="EMBL/GenBank/DDBJ databases">
        <authorList>
            <person name="Warren W."/>
            <person name="Ye L."/>
            <person name="Minx P."/>
            <person name="Worley K."/>
            <person name="Gibbs R."/>
            <person name="Wilson R.K."/>
        </authorList>
    </citation>
    <scope>NUCLEOTIDE SEQUENCE [LARGE SCALE GENOMIC DNA]</scope>
</reference>
<dbReference type="GO" id="GO:0006730">
    <property type="term" value="P:one-carbon metabolic process"/>
    <property type="evidence" value="ECO:0007669"/>
    <property type="project" value="UniProtKB-KW"/>
</dbReference>
<comment type="catalytic activity">
    <reaction evidence="10">
        <text>L-cysteine(in) = L-cysteine(out)</text>
        <dbReference type="Rhea" id="RHEA:29655"/>
        <dbReference type="ChEBI" id="CHEBI:35235"/>
    </reaction>
</comment>
<feature type="compositionally biased region" description="Low complexity" evidence="15">
    <location>
        <begin position="66"/>
        <end position="75"/>
    </location>
</feature>
<evidence type="ECO:0000256" key="9">
    <source>
        <dbReference type="ARBA" id="ARBA00023136"/>
    </source>
</evidence>
<sequence>MENSGLGPRRAPHHHEVGLGVPGGDRARSRTQKRRRGRGARPGPGGRAPGPLGSWARARAQRPTRGRAPGTRGPAVAGEALPVAVEAALSWTCERRGRRPGGSDFDLGASGFSFVHSPLTELLQCSRRCYRCSGSMQSGTMSGELPPNINIREPRWDQSTFSGRAKHFFTVTDPRNILLTNEQLESARKTVHDYRQGIVPPGLTENELWRAKYIYDSAFHPDTGEKMILIGRMSAQVPMNMTITGCMMTFYRTTPAVLFWQWINQSFNAVVNYTNRSGDASLTVNELGTAYVSATTGAVATALGLNALTKHVSPLIGRFVPFAAVAAANCINIPLMRQRELKVGIPITDENGNRLGESANAAKQAITQVVVSRILMAAPGMAIPPFIMNTLEKKAFLKRFPWMSAPIQVGLVGFCLVFATPLCCALFPQKSSMSLTSLEAELQAKIQESHPELRRVYFNKGL</sequence>
<protein>
    <recommendedName>
        <fullName evidence="13">Sideroflexin-1</fullName>
    </recommendedName>
</protein>
<dbReference type="InterPro" id="IPR004686">
    <property type="entry name" value="Mtc"/>
</dbReference>
<dbReference type="Ensembl" id="ENSCJAT00000142979.1">
    <property type="protein sequence ID" value="ENSCJAP00000081761.1"/>
    <property type="gene ID" value="ENSCJAG00000005397.5"/>
</dbReference>
<dbReference type="GeneID" id="100397948"/>
<keyword evidence="3" id="KW-0813">Transport</keyword>
<evidence type="ECO:0000256" key="16">
    <source>
        <dbReference type="SAM" id="Phobius"/>
    </source>
</evidence>
<keyword evidence="7 16" id="KW-1133">Transmembrane helix</keyword>
<name>A0A8I3W271_CALJA</name>
<evidence type="ECO:0000256" key="11">
    <source>
        <dbReference type="ARBA" id="ARBA00036285"/>
    </source>
</evidence>
<evidence type="ECO:0000256" key="6">
    <source>
        <dbReference type="ARBA" id="ARBA00022970"/>
    </source>
</evidence>
<dbReference type="CTD" id="94081"/>
<dbReference type="GeneTree" id="ENSGT01030000234641"/>
<feature type="compositionally biased region" description="Basic residues" evidence="15">
    <location>
        <begin position="29"/>
        <end position="39"/>
    </location>
</feature>
<evidence type="ECO:0000313" key="17">
    <source>
        <dbReference type="Ensembl" id="ENSCJAP00000081761.1"/>
    </source>
</evidence>
<dbReference type="GO" id="GO:0140300">
    <property type="term" value="P:serine import into mitochondrion"/>
    <property type="evidence" value="ECO:0007669"/>
    <property type="project" value="Ensembl"/>
</dbReference>
<evidence type="ECO:0000313" key="18">
    <source>
        <dbReference type="Proteomes" id="UP000008225"/>
    </source>
</evidence>
<comment type="catalytic activity">
    <reaction evidence="11">
        <text>L-alanine(in) = L-alanine(out)</text>
        <dbReference type="Rhea" id="RHEA:70719"/>
        <dbReference type="ChEBI" id="CHEBI:57972"/>
    </reaction>
</comment>
<evidence type="ECO:0000256" key="4">
    <source>
        <dbReference type="ARBA" id="ARBA00022563"/>
    </source>
</evidence>
<gene>
    <name evidence="17" type="primary">SFXN1</name>
</gene>
<keyword evidence="6" id="KW-0029">Amino-acid transport</keyword>
<feature type="transmembrane region" description="Helical" evidence="16">
    <location>
        <begin position="315"/>
        <end position="335"/>
    </location>
</feature>
<comment type="subcellular location">
    <subcellularLocation>
        <location evidence="1">Mitochondrion membrane</location>
        <topology evidence="1">Multi-pass membrane protein</topology>
    </subcellularLocation>
</comment>
<dbReference type="GO" id="GO:0006826">
    <property type="term" value="P:iron ion transport"/>
    <property type="evidence" value="ECO:0007669"/>
    <property type="project" value="Ensembl"/>
</dbReference>
<dbReference type="PANTHER" id="PTHR11153:SF8">
    <property type="entry name" value="SIDEROFLEXIN-1"/>
    <property type="match status" value="1"/>
</dbReference>
<keyword evidence="5 16" id="KW-0812">Transmembrane</keyword>
<dbReference type="GO" id="GO:0015194">
    <property type="term" value="F:L-serine transmembrane transporter activity"/>
    <property type="evidence" value="ECO:0007669"/>
    <property type="project" value="Ensembl"/>
</dbReference>
<dbReference type="PANTHER" id="PTHR11153">
    <property type="entry name" value="SIDEROFLEXIN"/>
    <property type="match status" value="1"/>
</dbReference>
<keyword evidence="8" id="KW-0496">Mitochondrion</keyword>
<feature type="transmembrane region" description="Helical" evidence="16">
    <location>
        <begin position="407"/>
        <end position="427"/>
    </location>
</feature>